<sequence>MVAILVLCSQSLNIEVGMQIHGLLFSYGLNTDVRIETSLIEMYFKCGDHLNRLKIFSQSQNHNLVMWSAIISNFVHNGCPAKALELLQDYMLELSHLSHICCNKH</sequence>
<dbReference type="InterPro" id="IPR002885">
    <property type="entry name" value="PPR_rpt"/>
</dbReference>
<dbReference type="GO" id="GO:0003723">
    <property type="term" value="F:RNA binding"/>
    <property type="evidence" value="ECO:0007669"/>
    <property type="project" value="InterPro"/>
</dbReference>
<gene>
    <name evidence="2" type="ORF">Dsin_017489</name>
</gene>
<accession>A0AAE0E7Y3</accession>
<dbReference type="PANTHER" id="PTHR47926">
    <property type="entry name" value="PENTATRICOPEPTIDE REPEAT-CONTAINING PROTEIN"/>
    <property type="match status" value="1"/>
</dbReference>
<dbReference type="EMBL" id="JANJYJ010000005">
    <property type="protein sequence ID" value="KAK3212783.1"/>
    <property type="molecule type" value="Genomic_DNA"/>
</dbReference>
<dbReference type="Proteomes" id="UP001281410">
    <property type="component" value="Unassembled WGS sequence"/>
</dbReference>
<name>A0AAE0E7Y3_9ROSI</name>
<reference evidence="2" key="1">
    <citation type="journal article" date="2023" name="Plant J.">
        <title>Genome sequences and population genomics provide insights into the demographic history, inbreeding, and mutation load of two 'living fossil' tree species of Dipteronia.</title>
        <authorList>
            <person name="Feng Y."/>
            <person name="Comes H.P."/>
            <person name="Chen J."/>
            <person name="Zhu S."/>
            <person name="Lu R."/>
            <person name="Zhang X."/>
            <person name="Li P."/>
            <person name="Qiu J."/>
            <person name="Olsen K.M."/>
            <person name="Qiu Y."/>
        </authorList>
    </citation>
    <scope>NUCLEOTIDE SEQUENCE</scope>
    <source>
        <strain evidence="2">NBL</strain>
    </source>
</reference>
<evidence type="ECO:0000256" key="1">
    <source>
        <dbReference type="ARBA" id="ARBA00022737"/>
    </source>
</evidence>
<dbReference type="GO" id="GO:0009451">
    <property type="term" value="P:RNA modification"/>
    <property type="evidence" value="ECO:0007669"/>
    <property type="project" value="InterPro"/>
</dbReference>
<protein>
    <recommendedName>
        <fullName evidence="4">Pentatricopeptide repeat-containing protein</fullName>
    </recommendedName>
</protein>
<dbReference type="InterPro" id="IPR011990">
    <property type="entry name" value="TPR-like_helical_dom_sf"/>
</dbReference>
<dbReference type="InterPro" id="IPR046960">
    <property type="entry name" value="PPR_At4g14850-like_plant"/>
</dbReference>
<dbReference type="NCBIfam" id="TIGR00756">
    <property type="entry name" value="PPR"/>
    <property type="match status" value="1"/>
</dbReference>
<evidence type="ECO:0000313" key="2">
    <source>
        <dbReference type="EMBL" id="KAK3212783.1"/>
    </source>
</evidence>
<organism evidence="2 3">
    <name type="scientific">Dipteronia sinensis</name>
    <dbReference type="NCBI Taxonomy" id="43782"/>
    <lineage>
        <taxon>Eukaryota</taxon>
        <taxon>Viridiplantae</taxon>
        <taxon>Streptophyta</taxon>
        <taxon>Embryophyta</taxon>
        <taxon>Tracheophyta</taxon>
        <taxon>Spermatophyta</taxon>
        <taxon>Magnoliopsida</taxon>
        <taxon>eudicotyledons</taxon>
        <taxon>Gunneridae</taxon>
        <taxon>Pentapetalae</taxon>
        <taxon>rosids</taxon>
        <taxon>malvids</taxon>
        <taxon>Sapindales</taxon>
        <taxon>Sapindaceae</taxon>
        <taxon>Hippocastanoideae</taxon>
        <taxon>Acereae</taxon>
        <taxon>Dipteronia</taxon>
    </lineage>
</organism>
<evidence type="ECO:0008006" key="4">
    <source>
        <dbReference type="Google" id="ProtNLM"/>
    </source>
</evidence>
<dbReference type="Gene3D" id="1.25.40.10">
    <property type="entry name" value="Tetratricopeptide repeat domain"/>
    <property type="match status" value="1"/>
</dbReference>
<evidence type="ECO:0000313" key="3">
    <source>
        <dbReference type="Proteomes" id="UP001281410"/>
    </source>
</evidence>
<keyword evidence="1" id="KW-0677">Repeat</keyword>
<keyword evidence="3" id="KW-1185">Reference proteome</keyword>
<comment type="caution">
    <text evidence="2">The sequence shown here is derived from an EMBL/GenBank/DDBJ whole genome shotgun (WGS) entry which is preliminary data.</text>
</comment>
<dbReference type="AlphaFoldDB" id="A0AAE0E7Y3"/>
<proteinExistence type="predicted"/>